<organism evidence="5 6">
    <name type="scientific">Paractinoplanes atraurantiacus</name>
    <dbReference type="NCBI Taxonomy" id="1036182"/>
    <lineage>
        <taxon>Bacteria</taxon>
        <taxon>Bacillati</taxon>
        <taxon>Actinomycetota</taxon>
        <taxon>Actinomycetes</taxon>
        <taxon>Micromonosporales</taxon>
        <taxon>Micromonosporaceae</taxon>
        <taxon>Paractinoplanes</taxon>
    </lineage>
</organism>
<evidence type="ECO:0000313" key="5">
    <source>
        <dbReference type="EMBL" id="SNY05649.1"/>
    </source>
</evidence>
<dbReference type="SMART" id="SM00342">
    <property type="entry name" value="HTH_ARAC"/>
    <property type="match status" value="1"/>
</dbReference>
<dbReference type="InterPro" id="IPR009057">
    <property type="entry name" value="Homeodomain-like_sf"/>
</dbReference>
<feature type="domain" description="HTH araC/xylS-type" evidence="4">
    <location>
        <begin position="213"/>
        <end position="314"/>
    </location>
</feature>
<sequence>MGYVLDTGELPVTDRVEAVHTAMMYASAPCHVLHEDPHGPVHARLEVWDLGGANIFTHRSTGIRLLRTAKLARQDAMPVIALSVQQRADGRIDQHGHRRVVRPGDLLAVDLSAPYDFSWSGEGAAGCLQIPFDQLGLPLDVVRRATADIAASPLYHLVTEHISQLARDPAAITGDVSATAVAAASIDLARALLVSAARSTKHTGQIRADTLLTRIRAYTRQHLGDPSLTPALIAAAHNISVRHLYKLCADANLSLEQWIIDQRLDRIRHDLTLPDHSHLPIATIATRWGFRDPTHFARRFKSRYGLTPSHWRRSCTEATRT</sequence>
<dbReference type="PANTHER" id="PTHR46796">
    <property type="entry name" value="HTH-TYPE TRANSCRIPTIONAL ACTIVATOR RHAS-RELATED"/>
    <property type="match status" value="1"/>
</dbReference>
<dbReference type="InterPro" id="IPR050204">
    <property type="entry name" value="AraC_XylS_family_regulators"/>
</dbReference>
<dbReference type="PROSITE" id="PS00041">
    <property type="entry name" value="HTH_ARAC_FAMILY_1"/>
    <property type="match status" value="1"/>
</dbReference>
<evidence type="ECO:0000259" key="4">
    <source>
        <dbReference type="PROSITE" id="PS01124"/>
    </source>
</evidence>
<gene>
    <name evidence="5" type="ORF">SAMN05421748_101519</name>
</gene>
<keyword evidence="2 5" id="KW-0238">DNA-binding</keyword>
<keyword evidence="6" id="KW-1185">Reference proteome</keyword>
<dbReference type="PROSITE" id="PS01124">
    <property type="entry name" value="HTH_ARAC_FAMILY_2"/>
    <property type="match status" value="1"/>
</dbReference>
<dbReference type="RefSeq" id="WP_097317812.1">
    <property type="nucleotide sequence ID" value="NZ_OBDY01000001.1"/>
</dbReference>
<dbReference type="AlphaFoldDB" id="A0A285F2W1"/>
<dbReference type="GO" id="GO:0043565">
    <property type="term" value="F:sequence-specific DNA binding"/>
    <property type="evidence" value="ECO:0007669"/>
    <property type="project" value="InterPro"/>
</dbReference>
<dbReference type="Gene3D" id="1.10.10.60">
    <property type="entry name" value="Homeodomain-like"/>
    <property type="match status" value="1"/>
</dbReference>
<dbReference type="GO" id="GO:0003700">
    <property type="term" value="F:DNA-binding transcription factor activity"/>
    <property type="evidence" value="ECO:0007669"/>
    <property type="project" value="InterPro"/>
</dbReference>
<dbReference type="InterPro" id="IPR018060">
    <property type="entry name" value="HTH_AraC"/>
</dbReference>
<evidence type="ECO:0000256" key="2">
    <source>
        <dbReference type="ARBA" id="ARBA00023125"/>
    </source>
</evidence>
<dbReference type="PANTHER" id="PTHR46796:SF6">
    <property type="entry name" value="ARAC SUBFAMILY"/>
    <property type="match status" value="1"/>
</dbReference>
<dbReference type="EMBL" id="OBDY01000001">
    <property type="protein sequence ID" value="SNY05649.1"/>
    <property type="molecule type" value="Genomic_DNA"/>
</dbReference>
<reference evidence="5 6" key="1">
    <citation type="submission" date="2017-09" db="EMBL/GenBank/DDBJ databases">
        <authorList>
            <person name="Ehlers B."/>
            <person name="Leendertz F.H."/>
        </authorList>
    </citation>
    <scope>NUCLEOTIDE SEQUENCE [LARGE SCALE GENOMIC DNA]</scope>
    <source>
        <strain evidence="5 6">CGMCC 4.6857</strain>
    </source>
</reference>
<evidence type="ECO:0000313" key="6">
    <source>
        <dbReference type="Proteomes" id="UP000219612"/>
    </source>
</evidence>
<dbReference type="Pfam" id="PF12833">
    <property type="entry name" value="HTH_18"/>
    <property type="match status" value="1"/>
</dbReference>
<dbReference type="Proteomes" id="UP000219612">
    <property type="component" value="Unassembled WGS sequence"/>
</dbReference>
<dbReference type="OrthoDB" id="9799345at2"/>
<dbReference type="InterPro" id="IPR035418">
    <property type="entry name" value="AraC-bd_2"/>
</dbReference>
<evidence type="ECO:0000256" key="3">
    <source>
        <dbReference type="ARBA" id="ARBA00023163"/>
    </source>
</evidence>
<evidence type="ECO:0000256" key="1">
    <source>
        <dbReference type="ARBA" id="ARBA00023015"/>
    </source>
</evidence>
<accession>A0A285F2W1</accession>
<proteinExistence type="predicted"/>
<keyword evidence="1" id="KW-0805">Transcription regulation</keyword>
<keyword evidence="3" id="KW-0804">Transcription</keyword>
<dbReference type="InterPro" id="IPR018062">
    <property type="entry name" value="HTH_AraC-typ_CS"/>
</dbReference>
<protein>
    <submittedName>
        <fullName evidence="5">AraC-type DNA-binding protein</fullName>
    </submittedName>
</protein>
<dbReference type="PRINTS" id="PR00032">
    <property type="entry name" value="HTHARAC"/>
</dbReference>
<dbReference type="InterPro" id="IPR020449">
    <property type="entry name" value="Tscrpt_reg_AraC-type_HTH"/>
</dbReference>
<name>A0A285F2W1_9ACTN</name>
<dbReference type="SUPFAM" id="SSF46689">
    <property type="entry name" value="Homeodomain-like"/>
    <property type="match status" value="1"/>
</dbReference>
<dbReference type="Pfam" id="PF14525">
    <property type="entry name" value="AraC_binding_2"/>
    <property type="match status" value="1"/>
</dbReference>